<sequence length="50" mass="5356">MASDSCSLPFRNPVAQINGGLESQIPIVKPRWKPESESTGAGGYNRLPKA</sequence>
<proteinExistence type="predicted"/>
<evidence type="ECO:0000256" key="1">
    <source>
        <dbReference type="SAM" id="MobiDB-lite"/>
    </source>
</evidence>
<protein>
    <submittedName>
        <fullName evidence="2">Uncharacterized protein</fullName>
    </submittedName>
</protein>
<gene>
    <name evidence="2" type="ORF">DRE_07368</name>
</gene>
<organism evidence="2 3">
    <name type="scientific">Drechslerella stenobrocha 248</name>
    <dbReference type="NCBI Taxonomy" id="1043628"/>
    <lineage>
        <taxon>Eukaryota</taxon>
        <taxon>Fungi</taxon>
        <taxon>Dikarya</taxon>
        <taxon>Ascomycota</taxon>
        <taxon>Pezizomycotina</taxon>
        <taxon>Orbiliomycetes</taxon>
        <taxon>Orbiliales</taxon>
        <taxon>Orbiliaceae</taxon>
        <taxon>Drechslerella</taxon>
    </lineage>
</organism>
<evidence type="ECO:0000313" key="3">
    <source>
        <dbReference type="Proteomes" id="UP000024837"/>
    </source>
</evidence>
<name>W7I4U0_9PEZI</name>
<feature type="region of interest" description="Disordered" evidence="1">
    <location>
        <begin position="28"/>
        <end position="50"/>
    </location>
</feature>
<dbReference type="EMBL" id="KI966453">
    <property type="protein sequence ID" value="EWC43750.1"/>
    <property type="molecule type" value="Genomic_DNA"/>
</dbReference>
<dbReference type="Proteomes" id="UP000024837">
    <property type="component" value="Unassembled WGS sequence"/>
</dbReference>
<keyword evidence="3" id="KW-1185">Reference proteome</keyword>
<accession>W7I4U0</accession>
<dbReference type="HOGENOM" id="CLU_3125011_0_0_1"/>
<dbReference type="AlphaFoldDB" id="W7I4U0"/>
<evidence type="ECO:0000313" key="2">
    <source>
        <dbReference type="EMBL" id="EWC43750.1"/>
    </source>
</evidence>
<reference evidence="2 3" key="1">
    <citation type="submission" date="2013-05" db="EMBL/GenBank/DDBJ databases">
        <title>Drechslerella stenobrocha genome reveals carnivorous origination and mechanical trapping mechanism of predatory fungi.</title>
        <authorList>
            <person name="Liu X."/>
            <person name="Zhang W."/>
            <person name="Liu K."/>
        </authorList>
    </citation>
    <scope>NUCLEOTIDE SEQUENCE [LARGE SCALE GENOMIC DNA]</scope>
    <source>
        <strain evidence="2 3">248</strain>
    </source>
</reference>